<organism evidence="1 2">
    <name type="scientific">Georgenia halophila</name>
    <dbReference type="NCBI Taxonomy" id="620889"/>
    <lineage>
        <taxon>Bacteria</taxon>
        <taxon>Bacillati</taxon>
        <taxon>Actinomycetota</taxon>
        <taxon>Actinomycetes</taxon>
        <taxon>Micrococcales</taxon>
        <taxon>Bogoriellaceae</taxon>
        <taxon>Georgenia</taxon>
    </lineage>
</organism>
<name>A0ABP8L3T0_9MICO</name>
<dbReference type="EMBL" id="BAABGN010000006">
    <property type="protein sequence ID" value="GAA4421552.1"/>
    <property type="molecule type" value="Genomic_DNA"/>
</dbReference>
<dbReference type="SUPFAM" id="SSF52540">
    <property type="entry name" value="P-loop containing nucleoside triphosphate hydrolases"/>
    <property type="match status" value="1"/>
</dbReference>
<evidence type="ECO:0000313" key="1">
    <source>
        <dbReference type="EMBL" id="GAA4421552.1"/>
    </source>
</evidence>
<sequence>MPVFTKDDESVLFVHVPKAGGSSLENLFVSNGWTMTYRDGKTGKYSQNWYRHCSPQHMHAAPLRETFRLHRFTAIVMVVREPLARFRSEYAMRSARRGLAGDPASVDAWAREHFRLYGLNPYVLDNHLRPQAEFLLAGSHVYRLEDGLDAVAQDLNRQYELGLPTEVPRVRESGQVRGLTSREVELSDELTTRLRAFYAQDMVSFGYA</sequence>
<dbReference type="Proteomes" id="UP001500622">
    <property type="component" value="Unassembled WGS sequence"/>
</dbReference>
<gene>
    <name evidence="1" type="ORF">GCM10023169_14530</name>
</gene>
<proteinExistence type="predicted"/>
<evidence type="ECO:0008006" key="3">
    <source>
        <dbReference type="Google" id="ProtNLM"/>
    </source>
</evidence>
<dbReference type="RefSeq" id="WP_345215587.1">
    <property type="nucleotide sequence ID" value="NZ_BAABGN010000006.1"/>
</dbReference>
<accession>A0ABP8L3T0</accession>
<protein>
    <recommendedName>
        <fullName evidence="3">Sulfotransferase family protein</fullName>
    </recommendedName>
</protein>
<dbReference type="Gene3D" id="3.40.50.300">
    <property type="entry name" value="P-loop containing nucleotide triphosphate hydrolases"/>
    <property type="match status" value="1"/>
</dbReference>
<dbReference type="InterPro" id="IPR027417">
    <property type="entry name" value="P-loop_NTPase"/>
</dbReference>
<dbReference type="InterPro" id="IPR005331">
    <property type="entry name" value="Sulfotransferase"/>
</dbReference>
<reference evidence="2" key="1">
    <citation type="journal article" date="2019" name="Int. J. Syst. Evol. Microbiol.">
        <title>The Global Catalogue of Microorganisms (GCM) 10K type strain sequencing project: providing services to taxonomists for standard genome sequencing and annotation.</title>
        <authorList>
            <consortium name="The Broad Institute Genomics Platform"/>
            <consortium name="The Broad Institute Genome Sequencing Center for Infectious Disease"/>
            <person name="Wu L."/>
            <person name="Ma J."/>
        </authorList>
    </citation>
    <scope>NUCLEOTIDE SEQUENCE [LARGE SCALE GENOMIC DNA]</scope>
    <source>
        <strain evidence="2">JCM 17810</strain>
    </source>
</reference>
<dbReference type="Pfam" id="PF03567">
    <property type="entry name" value="Sulfotransfer_2"/>
    <property type="match status" value="1"/>
</dbReference>
<comment type="caution">
    <text evidence="1">The sequence shown here is derived from an EMBL/GenBank/DDBJ whole genome shotgun (WGS) entry which is preliminary data.</text>
</comment>
<evidence type="ECO:0000313" key="2">
    <source>
        <dbReference type="Proteomes" id="UP001500622"/>
    </source>
</evidence>
<keyword evidence="2" id="KW-1185">Reference proteome</keyword>